<comment type="caution">
    <text evidence="2">The sequence shown here is derived from an EMBL/GenBank/DDBJ whole genome shotgun (WGS) entry which is preliminary data.</text>
</comment>
<evidence type="ECO:0000313" key="2">
    <source>
        <dbReference type="EMBL" id="KAK3684204.1"/>
    </source>
</evidence>
<dbReference type="EMBL" id="JAULSO010000004">
    <property type="protein sequence ID" value="KAK3684204.1"/>
    <property type="molecule type" value="Genomic_DNA"/>
</dbReference>
<gene>
    <name evidence="2" type="ORF">B0T22DRAFT_271519</name>
</gene>
<accession>A0AAE1C9L9</accession>
<proteinExistence type="predicted"/>
<protein>
    <submittedName>
        <fullName evidence="2">Uncharacterized protein</fullName>
    </submittedName>
</protein>
<feature type="region of interest" description="Disordered" evidence="1">
    <location>
        <begin position="42"/>
        <end position="70"/>
    </location>
</feature>
<organism evidence="2 3">
    <name type="scientific">Podospora appendiculata</name>
    <dbReference type="NCBI Taxonomy" id="314037"/>
    <lineage>
        <taxon>Eukaryota</taxon>
        <taxon>Fungi</taxon>
        <taxon>Dikarya</taxon>
        <taxon>Ascomycota</taxon>
        <taxon>Pezizomycotina</taxon>
        <taxon>Sordariomycetes</taxon>
        <taxon>Sordariomycetidae</taxon>
        <taxon>Sordariales</taxon>
        <taxon>Podosporaceae</taxon>
        <taxon>Podospora</taxon>
    </lineage>
</organism>
<keyword evidence="3" id="KW-1185">Reference proteome</keyword>
<evidence type="ECO:0000256" key="1">
    <source>
        <dbReference type="SAM" id="MobiDB-lite"/>
    </source>
</evidence>
<dbReference type="Proteomes" id="UP001270362">
    <property type="component" value="Unassembled WGS sequence"/>
</dbReference>
<name>A0AAE1C9L9_9PEZI</name>
<reference evidence="2" key="1">
    <citation type="journal article" date="2023" name="Mol. Phylogenet. Evol.">
        <title>Genome-scale phylogeny and comparative genomics of the fungal order Sordariales.</title>
        <authorList>
            <person name="Hensen N."/>
            <person name="Bonometti L."/>
            <person name="Westerberg I."/>
            <person name="Brannstrom I.O."/>
            <person name="Guillou S."/>
            <person name="Cros-Aarteil S."/>
            <person name="Calhoun S."/>
            <person name="Haridas S."/>
            <person name="Kuo A."/>
            <person name="Mondo S."/>
            <person name="Pangilinan J."/>
            <person name="Riley R."/>
            <person name="LaButti K."/>
            <person name="Andreopoulos B."/>
            <person name="Lipzen A."/>
            <person name="Chen C."/>
            <person name="Yan M."/>
            <person name="Daum C."/>
            <person name="Ng V."/>
            <person name="Clum A."/>
            <person name="Steindorff A."/>
            <person name="Ohm R.A."/>
            <person name="Martin F."/>
            <person name="Silar P."/>
            <person name="Natvig D.O."/>
            <person name="Lalanne C."/>
            <person name="Gautier V."/>
            <person name="Ament-Velasquez S.L."/>
            <person name="Kruys A."/>
            <person name="Hutchinson M.I."/>
            <person name="Powell A.J."/>
            <person name="Barry K."/>
            <person name="Miller A.N."/>
            <person name="Grigoriev I.V."/>
            <person name="Debuchy R."/>
            <person name="Gladieux P."/>
            <person name="Hiltunen Thoren M."/>
            <person name="Johannesson H."/>
        </authorList>
    </citation>
    <scope>NUCLEOTIDE SEQUENCE</scope>
    <source>
        <strain evidence="2">CBS 314.62</strain>
    </source>
</reference>
<evidence type="ECO:0000313" key="3">
    <source>
        <dbReference type="Proteomes" id="UP001270362"/>
    </source>
</evidence>
<dbReference type="AlphaFoldDB" id="A0AAE1C9L9"/>
<reference evidence="2" key="2">
    <citation type="submission" date="2023-06" db="EMBL/GenBank/DDBJ databases">
        <authorList>
            <consortium name="Lawrence Berkeley National Laboratory"/>
            <person name="Haridas S."/>
            <person name="Hensen N."/>
            <person name="Bonometti L."/>
            <person name="Westerberg I."/>
            <person name="Brannstrom I.O."/>
            <person name="Guillou S."/>
            <person name="Cros-Aarteil S."/>
            <person name="Calhoun S."/>
            <person name="Kuo A."/>
            <person name="Mondo S."/>
            <person name="Pangilinan J."/>
            <person name="Riley R."/>
            <person name="Labutti K."/>
            <person name="Andreopoulos B."/>
            <person name="Lipzen A."/>
            <person name="Chen C."/>
            <person name="Yanf M."/>
            <person name="Daum C."/>
            <person name="Ng V."/>
            <person name="Clum A."/>
            <person name="Steindorff A."/>
            <person name="Ohm R."/>
            <person name="Martin F."/>
            <person name="Silar P."/>
            <person name="Natvig D."/>
            <person name="Lalanne C."/>
            <person name="Gautier V."/>
            <person name="Ament-Velasquez S.L."/>
            <person name="Kruys A."/>
            <person name="Hutchinson M.I."/>
            <person name="Powell A.J."/>
            <person name="Barry K."/>
            <person name="Miller A.N."/>
            <person name="Grigoriev I.V."/>
            <person name="Debuchy R."/>
            <person name="Gladieux P."/>
            <person name="Thoren M.H."/>
            <person name="Johannesson H."/>
        </authorList>
    </citation>
    <scope>NUCLEOTIDE SEQUENCE</scope>
    <source>
        <strain evidence="2">CBS 314.62</strain>
    </source>
</reference>
<sequence length="234" mass="25419">MQAASKGGLQYGIPTLRLGTSSPRLSVCLCFRFPPSLTRIKRSQNSMWPPPLSTRGLPTPPSAARQRPRGEPISLPIAQRLRAAFPAGRLDALLTARFTEPLLADDCSCTKQSRGGLSGVPTTSSRHYGLPCLVVMMPTSSCCVLHQGGGRCICRSGRAIHSSRKLLIWSPRMQPASMGPRLQAQSKWRANYLLPCIFEVVLRLPSLPSVPPCFIHACFIALPPAPMGRVAVLR</sequence>